<keyword evidence="4" id="KW-1185">Reference proteome</keyword>
<dbReference type="InParanoid" id="G4Z1X8"/>
<dbReference type="EMBL" id="JH159153">
    <property type="protein sequence ID" value="EGZ19976.1"/>
    <property type="molecule type" value="Genomic_DNA"/>
</dbReference>
<evidence type="ECO:0000256" key="1">
    <source>
        <dbReference type="SAM" id="MobiDB-lite"/>
    </source>
</evidence>
<organism evidence="3 4">
    <name type="scientific">Phytophthora sojae (strain P6497)</name>
    <name type="common">Soybean stem and root rot agent</name>
    <name type="synonym">Phytophthora megasperma f. sp. glycines</name>
    <dbReference type="NCBI Taxonomy" id="1094619"/>
    <lineage>
        <taxon>Eukaryota</taxon>
        <taxon>Sar</taxon>
        <taxon>Stramenopiles</taxon>
        <taxon>Oomycota</taxon>
        <taxon>Peronosporomycetes</taxon>
        <taxon>Peronosporales</taxon>
        <taxon>Peronosporaceae</taxon>
        <taxon>Phytophthora</taxon>
    </lineage>
</organism>
<gene>
    <name evidence="3" type="ORF">PHYSODRAFT_298298</name>
</gene>
<name>G4Z1X8_PHYSP</name>
<evidence type="ECO:0000256" key="2">
    <source>
        <dbReference type="SAM" id="Phobius"/>
    </source>
</evidence>
<dbReference type="RefSeq" id="XP_009522693.1">
    <property type="nucleotide sequence ID" value="XM_009524398.1"/>
</dbReference>
<dbReference type="GeneID" id="20641606"/>
<evidence type="ECO:0000313" key="3">
    <source>
        <dbReference type="EMBL" id="EGZ19976.1"/>
    </source>
</evidence>
<sequence>MTDVKTLMKSVVILQQKIPSGHPLKSTCCLDIAAEIIRQDDRARVQLSQRRYASGLAVLRQVNSDSDIDLATGPIAGIIAVSSTRQIAPIREMVTLTEVEAFEPPRRQRLTSQQNGLDKVFSENERQQFVQRTARVLFTTEFAILVLYTKCIVPFVLATCTAAQYYLPNHNYYPQLKGVDDTNIQAKIGVVLILGVVQFVLLTHSSTTEPTLAGDLAGSSTRRPPDMVDSTSGGQ</sequence>
<keyword evidence="2" id="KW-0812">Transmembrane</keyword>
<feature type="transmembrane region" description="Helical" evidence="2">
    <location>
        <begin position="184"/>
        <end position="202"/>
    </location>
</feature>
<evidence type="ECO:0000313" key="4">
    <source>
        <dbReference type="Proteomes" id="UP000002640"/>
    </source>
</evidence>
<keyword evidence="2" id="KW-0472">Membrane</keyword>
<proteinExistence type="predicted"/>
<keyword evidence="2" id="KW-1133">Transmembrane helix</keyword>
<reference evidence="3 4" key="1">
    <citation type="journal article" date="2006" name="Science">
        <title>Phytophthora genome sequences uncover evolutionary origins and mechanisms of pathogenesis.</title>
        <authorList>
            <person name="Tyler B.M."/>
            <person name="Tripathy S."/>
            <person name="Zhang X."/>
            <person name="Dehal P."/>
            <person name="Jiang R.H."/>
            <person name="Aerts A."/>
            <person name="Arredondo F.D."/>
            <person name="Baxter L."/>
            <person name="Bensasson D."/>
            <person name="Beynon J.L."/>
            <person name="Chapman J."/>
            <person name="Damasceno C.M."/>
            <person name="Dorrance A.E."/>
            <person name="Dou D."/>
            <person name="Dickerman A.W."/>
            <person name="Dubchak I.L."/>
            <person name="Garbelotto M."/>
            <person name="Gijzen M."/>
            <person name="Gordon S.G."/>
            <person name="Govers F."/>
            <person name="Grunwald N.J."/>
            <person name="Huang W."/>
            <person name="Ivors K.L."/>
            <person name="Jones R.W."/>
            <person name="Kamoun S."/>
            <person name="Krampis K."/>
            <person name="Lamour K.H."/>
            <person name="Lee M.K."/>
            <person name="McDonald W.H."/>
            <person name="Medina M."/>
            <person name="Meijer H.J."/>
            <person name="Nordberg E.K."/>
            <person name="Maclean D.J."/>
            <person name="Ospina-Giraldo M.D."/>
            <person name="Morris P.F."/>
            <person name="Phuntumart V."/>
            <person name="Putnam N.H."/>
            <person name="Rash S."/>
            <person name="Rose J.K."/>
            <person name="Sakihama Y."/>
            <person name="Salamov A.A."/>
            <person name="Savidor A."/>
            <person name="Scheuring C.F."/>
            <person name="Smith B.M."/>
            <person name="Sobral B.W."/>
            <person name="Terry A."/>
            <person name="Torto-Alalibo T.A."/>
            <person name="Win J."/>
            <person name="Xu Z."/>
            <person name="Zhang H."/>
            <person name="Grigoriev I.V."/>
            <person name="Rokhsar D.S."/>
            <person name="Boore J.L."/>
        </authorList>
    </citation>
    <scope>NUCLEOTIDE SEQUENCE [LARGE SCALE GENOMIC DNA]</scope>
    <source>
        <strain evidence="3 4">P6497</strain>
    </source>
</reference>
<feature type="region of interest" description="Disordered" evidence="1">
    <location>
        <begin position="212"/>
        <end position="235"/>
    </location>
</feature>
<dbReference type="Proteomes" id="UP000002640">
    <property type="component" value="Unassembled WGS sequence"/>
</dbReference>
<dbReference type="KEGG" id="psoj:PHYSODRAFT_298298"/>
<dbReference type="AlphaFoldDB" id="G4Z1X8"/>
<accession>G4Z1X8</accession>
<protein>
    <submittedName>
        <fullName evidence="3">Uncharacterized protein</fullName>
    </submittedName>
</protein>
<feature type="transmembrane region" description="Helical" evidence="2">
    <location>
        <begin position="142"/>
        <end position="164"/>
    </location>
</feature>